<evidence type="ECO:0000313" key="2">
    <source>
        <dbReference type="Proteomes" id="UP000436088"/>
    </source>
</evidence>
<evidence type="ECO:0000313" key="1">
    <source>
        <dbReference type="EMBL" id="KAE8726839.1"/>
    </source>
</evidence>
<reference evidence="1" key="1">
    <citation type="submission" date="2019-09" db="EMBL/GenBank/DDBJ databases">
        <title>Draft genome information of white flower Hibiscus syriacus.</title>
        <authorList>
            <person name="Kim Y.-M."/>
        </authorList>
    </citation>
    <scope>NUCLEOTIDE SEQUENCE [LARGE SCALE GENOMIC DNA]</scope>
    <source>
        <strain evidence="1">YM2019G1</strain>
    </source>
</reference>
<name>A0A6A3CI83_HIBSY</name>
<comment type="caution">
    <text evidence="1">The sequence shown here is derived from an EMBL/GenBank/DDBJ whole genome shotgun (WGS) entry which is preliminary data.</text>
</comment>
<dbReference type="AlphaFoldDB" id="A0A6A3CI83"/>
<gene>
    <name evidence="1" type="ORF">F3Y22_tig00005974pilonHSYRG00067</name>
</gene>
<dbReference type="Proteomes" id="UP000436088">
    <property type="component" value="Unassembled WGS sequence"/>
</dbReference>
<organism evidence="1 2">
    <name type="scientific">Hibiscus syriacus</name>
    <name type="common">Rose of Sharon</name>
    <dbReference type="NCBI Taxonomy" id="106335"/>
    <lineage>
        <taxon>Eukaryota</taxon>
        <taxon>Viridiplantae</taxon>
        <taxon>Streptophyta</taxon>
        <taxon>Embryophyta</taxon>
        <taxon>Tracheophyta</taxon>
        <taxon>Spermatophyta</taxon>
        <taxon>Magnoliopsida</taxon>
        <taxon>eudicotyledons</taxon>
        <taxon>Gunneridae</taxon>
        <taxon>Pentapetalae</taxon>
        <taxon>rosids</taxon>
        <taxon>malvids</taxon>
        <taxon>Malvales</taxon>
        <taxon>Malvaceae</taxon>
        <taxon>Malvoideae</taxon>
        <taxon>Hibiscus</taxon>
    </lineage>
</organism>
<dbReference type="EMBL" id="VEPZ02000325">
    <property type="protein sequence ID" value="KAE8726839.1"/>
    <property type="molecule type" value="Genomic_DNA"/>
</dbReference>
<sequence>MTSFMRSNRAVSKADIDEATTLKEVGVGTSQVMNYLTQHAGGYHNVGFTHKDLYNALQREVLQMARFAALRSTSSRLCYIASKTDESFKIARDEIKRLIEELENSFGLNDLVNQSIVVNNVRDPQRKQCKRKEVPKNKVEKIIRRCGYCNGDGHNKLTCSQVKLSLSIM</sequence>
<protein>
    <submittedName>
        <fullName evidence="1">Uncharacterized protein</fullName>
    </submittedName>
</protein>
<proteinExistence type="predicted"/>
<accession>A0A6A3CI83</accession>
<keyword evidence="2" id="KW-1185">Reference proteome</keyword>